<evidence type="ECO:0000256" key="1">
    <source>
        <dbReference type="ARBA" id="ARBA00004123"/>
    </source>
</evidence>
<dbReference type="GO" id="GO:0046983">
    <property type="term" value="F:protein dimerization activity"/>
    <property type="evidence" value="ECO:0007669"/>
    <property type="project" value="InterPro"/>
</dbReference>
<keyword evidence="3" id="KW-0805">Transcription regulation</keyword>
<accession>A0A085M8K1</accession>
<dbReference type="GO" id="GO:0000122">
    <property type="term" value="P:negative regulation of transcription by RNA polymerase II"/>
    <property type="evidence" value="ECO:0007669"/>
    <property type="project" value="InterPro"/>
</dbReference>
<keyword evidence="5" id="KW-0539">Nucleus</keyword>
<dbReference type="GO" id="GO:0005634">
    <property type="term" value="C:nucleus"/>
    <property type="evidence" value="ECO:0007669"/>
    <property type="project" value="UniProtKB-SubCell"/>
</dbReference>
<dbReference type="GO" id="GO:0005737">
    <property type="term" value="C:cytoplasm"/>
    <property type="evidence" value="ECO:0007669"/>
    <property type="project" value="InterPro"/>
</dbReference>
<dbReference type="InterPro" id="IPR026052">
    <property type="entry name" value="DNA-bd_prot-inh"/>
</dbReference>
<feature type="region of interest" description="Disordered" evidence="6">
    <location>
        <begin position="1"/>
        <end position="27"/>
    </location>
</feature>
<dbReference type="InterPro" id="IPR036638">
    <property type="entry name" value="HLH_DNA-bd_sf"/>
</dbReference>
<dbReference type="AlphaFoldDB" id="A0A085M8K1"/>
<dbReference type="PANTHER" id="PTHR11723:SF17">
    <property type="entry name" value="PROTEIN EXTRA-MACROCHAETAE"/>
    <property type="match status" value="1"/>
</dbReference>
<evidence type="ECO:0008006" key="10">
    <source>
        <dbReference type="Google" id="ProtNLM"/>
    </source>
</evidence>
<dbReference type="SUPFAM" id="SSF47459">
    <property type="entry name" value="HLH, helix-loop-helix DNA-binding domain"/>
    <property type="match status" value="1"/>
</dbReference>
<dbReference type="Proteomes" id="UP000030758">
    <property type="component" value="Unassembled WGS sequence"/>
</dbReference>
<evidence type="ECO:0000313" key="9">
    <source>
        <dbReference type="Proteomes" id="UP000030764"/>
    </source>
</evidence>
<dbReference type="Proteomes" id="UP000030764">
    <property type="component" value="Unassembled WGS sequence"/>
</dbReference>
<evidence type="ECO:0000313" key="8">
    <source>
        <dbReference type="EMBL" id="KFD69680.1"/>
    </source>
</evidence>
<dbReference type="GO" id="GO:0032922">
    <property type="term" value="P:circadian regulation of gene expression"/>
    <property type="evidence" value="ECO:0007669"/>
    <property type="project" value="TreeGrafter"/>
</dbReference>
<dbReference type="PANTHER" id="PTHR11723">
    <property type="entry name" value="DNA-BINDING PROTEIN INHIBITOR"/>
    <property type="match status" value="1"/>
</dbReference>
<dbReference type="EMBL" id="KL363215">
    <property type="protein sequence ID" value="KFD53547.1"/>
    <property type="molecule type" value="Genomic_DNA"/>
</dbReference>
<protein>
    <recommendedName>
        <fullName evidence="10">BHLH domain-containing protein</fullName>
    </recommendedName>
</protein>
<evidence type="ECO:0000256" key="3">
    <source>
        <dbReference type="ARBA" id="ARBA00023015"/>
    </source>
</evidence>
<keyword evidence="4" id="KW-0804">Transcription</keyword>
<gene>
    <name evidence="7" type="ORF">M513_05463</name>
    <name evidence="8" type="ORF">M514_05463</name>
</gene>
<dbReference type="Gene3D" id="4.10.280.10">
    <property type="entry name" value="Helix-loop-helix DNA-binding domain"/>
    <property type="match status" value="1"/>
</dbReference>
<evidence type="ECO:0000256" key="2">
    <source>
        <dbReference type="ARBA" id="ARBA00022491"/>
    </source>
</evidence>
<evidence type="ECO:0000313" key="7">
    <source>
        <dbReference type="EMBL" id="KFD53547.1"/>
    </source>
</evidence>
<reference evidence="7 9" key="1">
    <citation type="journal article" date="2014" name="Nat. Genet.">
        <title>Genome and transcriptome of the porcine whipworm Trichuris suis.</title>
        <authorList>
            <person name="Jex A.R."/>
            <person name="Nejsum P."/>
            <person name="Schwarz E.M."/>
            <person name="Hu L."/>
            <person name="Young N.D."/>
            <person name="Hall R.S."/>
            <person name="Korhonen P.K."/>
            <person name="Liao S."/>
            <person name="Thamsborg S."/>
            <person name="Xia J."/>
            <person name="Xu P."/>
            <person name="Wang S."/>
            <person name="Scheerlinck J.P."/>
            <person name="Hofmann A."/>
            <person name="Sternberg P.W."/>
            <person name="Wang J."/>
            <person name="Gasser R.B."/>
        </authorList>
    </citation>
    <scope>NUCLEOTIDE SEQUENCE [LARGE SCALE GENOMIC DNA]</scope>
    <source>
        <strain evidence="8">DCEP-RM93F</strain>
        <strain evidence="7">DCEP-RM93M</strain>
    </source>
</reference>
<dbReference type="CDD" id="cd19695">
    <property type="entry name" value="bHLH_dnHLH_EMC_like"/>
    <property type="match status" value="1"/>
</dbReference>
<proteinExistence type="predicted"/>
<feature type="non-terminal residue" evidence="7">
    <location>
        <position position="142"/>
    </location>
</feature>
<organism evidence="7 9">
    <name type="scientific">Trichuris suis</name>
    <name type="common">pig whipworm</name>
    <dbReference type="NCBI Taxonomy" id="68888"/>
    <lineage>
        <taxon>Eukaryota</taxon>
        <taxon>Metazoa</taxon>
        <taxon>Ecdysozoa</taxon>
        <taxon>Nematoda</taxon>
        <taxon>Enoplea</taxon>
        <taxon>Dorylaimia</taxon>
        <taxon>Trichinellida</taxon>
        <taxon>Trichuridae</taxon>
        <taxon>Trichuris</taxon>
    </lineage>
</organism>
<evidence type="ECO:0000256" key="6">
    <source>
        <dbReference type="SAM" id="MobiDB-lite"/>
    </source>
</evidence>
<evidence type="ECO:0000256" key="5">
    <source>
        <dbReference type="ARBA" id="ARBA00023242"/>
    </source>
</evidence>
<evidence type="ECO:0000256" key="4">
    <source>
        <dbReference type="ARBA" id="ARBA00023163"/>
    </source>
</evidence>
<sequence>MKSNSAEPIQLPQLKPANQREAASTTGCQELGIHPRHRIRCVRGDMSVRRRAELRRLRTRARKRLDTTRFLEALVYKRLRAMVPGVPKKSPVTRMQLLQHVLDYIYDLQEQLREPVQPEATPVTIEGEDTQFSVDVLRPLCR</sequence>
<keyword evidence="2" id="KW-0678">Repressor</keyword>
<comment type="subcellular location">
    <subcellularLocation>
        <location evidence="1">Nucleus</location>
    </subcellularLocation>
</comment>
<keyword evidence="9" id="KW-1185">Reference proteome</keyword>
<name>A0A085M8K1_9BILA</name>
<dbReference type="GO" id="GO:0030154">
    <property type="term" value="P:cell differentiation"/>
    <property type="evidence" value="ECO:0007669"/>
    <property type="project" value="TreeGrafter"/>
</dbReference>
<dbReference type="EMBL" id="KL367493">
    <property type="protein sequence ID" value="KFD69680.1"/>
    <property type="molecule type" value="Genomic_DNA"/>
</dbReference>